<feature type="domain" description="Gp5/Type VI secretion system Vgr protein OB-fold" evidence="5">
    <location>
        <begin position="418"/>
        <end position="485"/>
    </location>
</feature>
<organism evidence="7 8">
    <name type="scientific">Paraburkholderia aromaticivorans</name>
    <dbReference type="NCBI Taxonomy" id="2026199"/>
    <lineage>
        <taxon>Bacteria</taxon>
        <taxon>Pseudomonadati</taxon>
        <taxon>Pseudomonadota</taxon>
        <taxon>Betaproteobacteria</taxon>
        <taxon>Burkholderiales</taxon>
        <taxon>Burkholderiaceae</taxon>
        <taxon>Paraburkholderia</taxon>
    </lineage>
</organism>
<keyword evidence="8" id="KW-1185">Reference proteome</keyword>
<dbReference type="InterPro" id="IPR017847">
    <property type="entry name" value="T6SS_RhsGE_Vgr_subset"/>
</dbReference>
<dbReference type="InterPro" id="IPR037026">
    <property type="entry name" value="Vgr_OB-fold_dom_sf"/>
</dbReference>
<dbReference type="InterPro" id="IPR006533">
    <property type="entry name" value="T6SS_Vgr_RhsGE"/>
</dbReference>
<dbReference type="Pfam" id="PF04717">
    <property type="entry name" value="Phage_base_V"/>
    <property type="match status" value="1"/>
</dbReference>
<evidence type="ECO:0000256" key="4">
    <source>
        <dbReference type="SAM" id="MobiDB-lite"/>
    </source>
</evidence>
<dbReference type="AlphaFoldDB" id="A0A248VQ84"/>
<dbReference type="Gene3D" id="2.40.50.230">
    <property type="entry name" value="Gp5 N-terminal domain"/>
    <property type="match status" value="1"/>
</dbReference>
<dbReference type="SUPFAM" id="SSF69349">
    <property type="entry name" value="Phage fibre proteins"/>
    <property type="match status" value="1"/>
</dbReference>
<dbReference type="KEGG" id="parb:CJU94_22760"/>
<dbReference type="Gene3D" id="4.10.220.110">
    <property type="match status" value="1"/>
</dbReference>
<gene>
    <name evidence="7" type="ORF">CJU94_22760</name>
</gene>
<sequence>MLNFVTPRTLTVSGAALPRLPHGEPALQLRAIAGEETLSIIYEYELSLVTPVDPLLPDSTAANFDLKEMIGKELTVTIQLDGMGTFVPGMAGAGGAANFGAGIREISGIVTAASLVSQLNRQYLYRLKLQPWIVLAERRTDYRIFQNKTVVEIIDEVLKGHYLYSYVKRLGGRYSNLVYQVQYGESDFAFIQRLMAEHGIYWFFEHSGEIHRMVLVDNLGAHTPVESLAYRTLWYYPPGHKIDREYIEAFHTTDCIQSGVWTTDDFDFTRPGADLAVKNALPRQTAHNRLSVYEWPGDYSDASDGAQFARVRMEEIRARGERATGQGHLRNVVCGTTFTLAGYPQEAANREYLVIGAKLMAEETGEQTGAGQYRFNTWFELQPATTMFRAPRTVARPRTTGPQTAIVTGPPGQEIWTDRYGRVKLKFHWDHSPVNDQNSSCWVRVSYPWAGSNFGGVNIPRVGQEVIVDFENGDPDRPIVTGRVFNAASMPPWELPGNATQSGMLSRSMKGHYGTANAIRFEDKEGAEELWLQAERDMRTEVENDALHTVGNDRIRTVARNELVTIGDTRQRCVKADDGTLVGKDRVVEVLNNLLCAAGDSITLSCGDSIVELKSNGEINVTCNNFNLTARQSGKINAQAGNLDLNMGGKEAGVAPRGSGEKASIQSHVDAVFPEK</sequence>
<dbReference type="SUPFAM" id="SSF69279">
    <property type="entry name" value="Phage tail proteins"/>
    <property type="match status" value="2"/>
</dbReference>
<comment type="similarity">
    <text evidence="2">Belongs to the VgrG protein family.</text>
</comment>
<keyword evidence="3" id="KW-0964">Secreted</keyword>
<evidence type="ECO:0000256" key="3">
    <source>
        <dbReference type="ARBA" id="ARBA00022525"/>
    </source>
</evidence>
<dbReference type="InterPro" id="IPR006531">
    <property type="entry name" value="Gp5/Vgr_OB"/>
</dbReference>
<dbReference type="RefSeq" id="WP_095420945.1">
    <property type="nucleotide sequence ID" value="NZ_CP022990.1"/>
</dbReference>
<accession>A0A248VQ84</accession>
<evidence type="ECO:0000313" key="8">
    <source>
        <dbReference type="Proteomes" id="UP000215158"/>
    </source>
</evidence>
<dbReference type="Gene3D" id="3.55.50.10">
    <property type="entry name" value="Baseplate protein-like domains"/>
    <property type="match status" value="1"/>
</dbReference>
<dbReference type="NCBIfam" id="TIGR01646">
    <property type="entry name" value="vgr_GE"/>
    <property type="match status" value="1"/>
</dbReference>
<dbReference type="NCBIfam" id="TIGR03361">
    <property type="entry name" value="VI_Rhs_Vgr"/>
    <property type="match status" value="1"/>
</dbReference>
<protein>
    <submittedName>
        <fullName evidence="7">Type IV secretion protein Rhs</fullName>
    </submittedName>
</protein>
<evidence type="ECO:0000259" key="5">
    <source>
        <dbReference type="Pfam" id="PF04717"/>
    </source>
</evidence>
<feature type="domain" description="Gp5/Type VI secretion system Vgr C-terminal trimerisation" evidence="6">
    <location>
        <begin position="502"/>
        <end position="607"/>
    </location>
</feature>
<dbReference type="GO" id="GO:0005576">
    <property type="term" value="C:extracellular region"/>
    <property type="evidence" value="ECO:0007669"/>
    <property type="project" value="UniProtKB-SubCell"/>
</dbReference>
<comment type="subcellular location">
    <subcellularLocation>
        <location evidence="1">Secreted</location>
    </subcellularLocation>
</comment>
<evidence type="ECO:0000256" key="1">
    <source>
        <dbReference type="ARBA" id="ARBA00004613"/>
    </source>
</evidence>
<dbReference type="PANTHER" id="PTHR32305">
    <property type="match status" value="1"/>
</dbReference>
<dbReference type="EMBL" id="CP022990">
    <property type="protein sequence ID" value="ASW01035.1"/>
    <property type="molecule type" value="Genomic_DNA"/>
</dbReference>
<feature type="region of interest" description="Disordered" evidence="4">
    <location>
        <begin position="649"/>
        <end position="668"/>
    </location>
</feature>
<name>A0A248VQ84_9BURK</name>
<dbReference type="Gene3D" id="2.30.110.50">
    <property type="match status" value="1"/>
</dbReference>
<proteinExistence type="inferred from homology"/>
<evidence type="ECO:0000256" key="2">
    <source>
        <dbReference type="ARBA" id="ARBA00005558"/>
    </source>
</evidence>
<evidence type="ECO:0000313" key="7">
    <source>
        <dbReference type="EMBL" id="ASW01035.1"/>
    </source>
</evidence>
<evidence type="ECO:0000259" key="6">
    <source>
        <dbReference type="Pfam" id="PF22178"/>
    </source>
</evidence>
<dbReference type="Pfam" id="PF05954">
    <property type="entry name" value="Phage_GPD"/>
    <property type="match status" value="1"/>
</dbReference>
<reference evidence="7 8" key="1">
    <citation type="submission" date="2017-08" db="EMBL/GenBank/DDBJ databases">
        <title>Identification and genetic characteristics of simultaneous BTEX- and naphthalene-degrading Paraburkholderia sp. BN5 isolated from petroleum-contaminated soil.</title>
        <authorList>
            <person name="Lee Y."/>
            <person name="Jeon C.O."/>
        </authorList>
    </citation>
    <scope>NUCLEOTIDE SEQUENCE [LARGE SCALE GENOMIC DNA]</scope>
    <source>
        <strain evidence="7 8">BN5</strain>
    </source>
</reference>
<dbReference type="InterPro" id="IPR054030">
    <property type="entry name" value="Gp5_Vgr_C"/>
</dbReference>
<dbReference type="SUPFAM" id="SSF69255">
    <property type="entry name" value="gp5 N-terminal domain-like"/>
    <property type="match status" value="1"/>
</dbReference>
<dbReference type="Proteomes" id="UP000215158">
    <property type="component" value="Chromosome 2"/>
</dbReference>
<dbReference type="OrthoDB" id="1907165at2"/>
<dbReference type="PANTHER" id="PTHR32305:SF15">
    <property type="entry name" value="PROTEIN RHSA-RELATED"/>
    <property type="match status" value="1"/>
</dbReference>
<dbReference type="Pfam" id="PF22178">
    <property type="entry name" value="Gp5_trimer_C"/>
    <property type="match status" value="1"/>
</dbReference>
<dbReference type="InterPro" id="IPR050708">
    <property type="entry name" value="T6SS_VgrG/RHS"/>
</dbReference>